<feature type="region of interest" description="Disordered" evidence="1">
    <location>
        <begin position="198"/>
        <end position="257"/>
    </location>
</feature>
<keyword evidence="2" id="KW-0812">Transmembrane</keyword>
<name>A0A1H9UE15_9MICO</name>
<proteinExistence type="predicted"/>
<feature type="compositionally biased region" description="Basic and acidic residues" evidence="1">
    <location>
        <begin position="201"/>
        <end position="231"/>
    </location>
</feature>
<feature type="compositionally biased region" description="Low complexity" evidence="1">
    <location>
        <begin position="232"/>
        <end position="251"/>
    </location>
</feature>
<evidence type="ECO:0000256" key="2">
    <source>
        <dbReference type="SAM" id="Phobius"/>
    </source>
</evidence>
<dbReference type="RefSeq" id="WP_143056164.1">
    <property type="nucleotide sequence ID" value="NZ_FOHB01000003.1"/>
</dbReference>
<reference evidence="4" key="1">
    <citation type="submission" date="2016-10" db="EMBL/GenBank/DDBJ databases">
        <authorList>
            <person name="Varghese N."/>
            <person name="Submissions S."/>
        </authorList>
    </citation>
    <scope>NUCLEOTIDE SEQUENCE [LARGE SCALE GENOMIC DNA]</scope>
    <source>
        <strain evidence="4">CGMCC 1.6963</strain>
    </source>
</reference>
<dbReference type="Proteomes" id="UP000199019">
    <property type="component" value="Unassembled WGS sequence"/>
</dbReference>
<dbReference type="STRING" id="587636.SAMN05216199_1877"/>
<feature type="transmembrane region" description="Helical" evidence="2">
    <location>
        <begin position="177"/>
        <end position="196"/>
    </location>
</feature>
<dbReference type="EMBL" id="FOHB01000003">
    <property type="protein sequence ID" value="SES07686.1"/>
    <property type="molecule type" value="Genomic_DNA"/>
</dbReference>
<accession>A0A1H9UE15</accession>
<protein>
    <submittedName>
        <fullName evidence="3">Uncharacterized protein</fullName>
    </submittedName>
</protein>
<evidence type="ECO:0000256" key="1">
    <source>
        <dbReference type="SAM" id="MobiDB-lite"/>
    </source>
</evidence>
<evidence type="ECO:0000313" key="4">
    <source>
        <dbReference type="Proteomes" id="UP000199019"/>
    </source>
</evidence>
<organism evidence="3 4">
    <name type="scientific">Pedococcus cremeus</name>
    <dbReference type="NCBI Taxonomy" id="587636"/>
    <lineage>
        <taxon>Bacteria</taxon>
        <taxon>Bacillati</taxon>
        <taxon>Actinomycetota</taxon>
        <taxon>Actinomycetes</taxon>
        <taxon>Micrococcales</taxon>
        <taxon>Intrasporangiaceae</taxon>
        <taxon>Pedococcus</taxon>
    </lineage>
</organism>
<sequence>MSPVSKRAALGVLTLAGLVLAVAGLWFLAHLGLSGTGSFRATPSTGRIVVLDPSVLNRVDSPVTITAKAKDGGDVWIGRAAPSDARSLVGKAAATSVTGVSVSGWRLETAARGTGTAPTLAGADLWRQQVAGKGTATLAISQTHAPETVVVATRSGKPADLSELTLTWQRQAWTAEAVTALVLGLLLMAGGVAGLARVRGARPERTESDDPTPPERTKPDDPTAPDTRPETTEQTQQPAGTTEPTQQPAATSEEGRR</sequence>
<gene>
    <name evidence="3" type="ORF">SAMN05216199_1877</name>
</gene>
<dbReference type="OrthoDB" id="4865411at2"/>
<keyword evidence="4" id="KW-1185">Reference proteome</keyword>
<dbReference type="AlphaFoldDB" id="A0A1H9UE15"/>
<evidence type="ECO:0000313" key="3">
    <source>
        <dbReference type="EMBL" id="SES07686.1"/>
    </source>
</evidence>
<keyword evidence="2" id="KW-1133">Transmembrane helix</keyword>
<keyword evidence="2" id="KW-0472">Membrane</keyword>